<name>X1MU37_9ZZZZ</name>
<proteinExistence type="predicted"/>
<keyword evidence="1" id="KW-0812">Transmembrane</keyword>
<organism evidence="2">
    <name type="scientific">marine sediment metagenome</name>
    <dbReference type="NCBI Taxonomy" id="412755"/>
    <lineage>
        <taxon>unclassified sequences</taxon>
        <taxon>metagenomes</taxon>
        <taxon>ecological metagenomes</taxon>
    </lineage>
</organism>
<sequence>MNLLNFGLGICAALVYAFLGYSAQEKPFNWKKFLRTIAIGTFSALGLDLTGVTFDIYTALVGPTAITIWLQKLVDTAKPVQSETSLK</sequence>
<evidence type="ECO:0000313" key="2">
    <source>
        <dbReference type="EMBL" id="GAI09909.1"/>
    </source>
</evidence>
<evidence type="ECO:0000256" key="1">
    <source>
        <dbReference type="SAM" id="Phobius"/>
    </source>
</evidence>
<reference evidence="2" key="1">
    <citation type="journal article" date="2014" name="Front. Microbiol.">
        <title>High frequency of phylogenetically diverse reductive dehalogenase-homologous genes in deep subseafloor sedimentary metagenomes.</title>
        <authorList>
            <person name="Kawai M."/>
            <person name="Futagami T."/>
            <person name="Toyoda A."/>
            <person name="Takaki Y."/>
            <person name="Nishi S."/>
            <person name="Hori S."/>
            <person name="Arai W."/>
            <person name="Tsubouchi T."/>
            <person name="Morono Y."/>
            <person name="Uchiyama I."/>
            <person name="Ito T."/>
            <person name="Fujiyama A."/>
            <person name="Inagaki F."/>
            <person name="Takami H."/>
        </authorList>
    </citation>
    <scope>NUCLEOTIDE SEQUENCE</scope>
    <source>
        <strain evidence="2">Expedition CK06-06</strain>
    </source>
</reference>
<dbReference type="EMBL" id="BARV01007581">
    <property type="protein sequence ID" value="GAI09909.1"/>
    <property type="molecule type" value="Genomic_DNA"/>
</dbReference>
<keyword evidence="1" id="KW-0472">Membrane</keyword>
<protein>
    <recommendedName>
        <fullName evidence="3">Holin</fullName>
    </recommendedName>
</protein>
<accession>X1MU37</accession>
<evidence type="ECO:0008006" key="3">
    <source>
        <dbReference type="Google" id="ProtNLM"/>
    </source>
</evidence>
<gene>
    <name evidence="2" type="ORF">S06H3_15404</name>
</gene>
<keyword evidence="1" id="KW-1133">Transmembrane helix</keyword>
<comment type="caution">
    <text evidence="2">The sequence shown here is derived from an EMBL/GenBank/DDBJ whole genome shotgun (WGS) entry which is preliminary data.</text>
</comment>
<feature type="transmembrane region" description="Helical" evidence="1">
    <location>
        <begin position="6"/>
        <end position="23"/>
    </location>
</feature>
<dbReference type="AlphaFoldDB" id="X1MU37"/>